<gene>
    <name evidence="2" type="ORF">O181_028397</name>
</gene>
<protein>
    <recommendedName>
        <fullName evidence="4">Secreted protein</fullName>
    </recommendedName>
</protein>
<dbReference type="EMBL" id="AVOT02009722">
    <property type="protein sequence ID" value="MBW0488682.1"/>
    <property type="molecule type" value="Genomic_DNA"/>
</dbReference>
<comment type="caution">
    <text evidence="2">The sequence shown here is derived from an EMBL/GenBank/DDBJ whole genome shotgun (WGS) entry which is preliminary data.</text>
</comment>
<evidence type="ECO:0000256" key="1">
    <source>
        <dbReference type="SAM" id="SignalP"/>
    </source>
</evidence>
<keyword evidence="3" id="KW-1185">Reference proteome</keyword>
<evidence type="ECO:0008006" key="4">
    <source>
        <dbReference type="Google" id="ProtNLM"/>
    </source>
</evidence>
<accession>A0A9Q3H2J4</accession>
<reference evidence="2" key="1">
    <citation type="submission" date="2021-03" db="EMBL/GenBank/DDBJ databases">
        <title>Draft genome sequence of rust myrtle Austropuccinia psidii MF-1, a brazilian biotype.</title>
        <authorList>
            <person name="Quecine M.C."/>
            <person name="Pachon D.M.R."/>
            <person name="Bonatelli M.L."/>
            <person name="Correr F.H."/>
            <person name="Franceschini L.M."/>
            <person name="Leite T.F."/>
            <person name="Margarido G.R.A."/>
            <person name="Almeida C.A."/>
            <person name="Ferrarezi J.A."/>
            <person name="Labate C.A."/>
        </authorList>
    </citation>
    <scope>NUCLEOTIDE SEQUENCE</scope>
    <source>
        <strain evidence="2">MF-1</strain>
    </source>
</reference>
<dbReference type="AlphaFoldDB" id="A0A9Q3H2J4"/>
<keyword evidence="1" id="KW-0732">Signal</keyword>
<evidence type="ECO:0000313" key="3">
    <source>
        <dbReference type="Proteomes" id="UP000765509"/>
    </source>
</evidence>
<feature type="signal peptide" evidence="1">
    <location>
        <begin position="1"/>
        <end position="24"/>
    </location>
</feature>
<organism evidence="2 3">
    <name type="scientific">Austropuccinia psidii MF-1</name>
    <dbReference type="NCBI Taxonomy" id="1389203"/>
    <lineage>
        <taxon>Eukaryota</taxon>
        <taxon>Fungi</taxon>
        <taxon>Dikarya</taxon>
        <taxon>Basidiomycota</taxon>
        <taxon>Pucciniomycotina</taxon>
        <taxon>Pucciniomycetes</taxon>
        <taxon>Pucciniales</taxon>
        <taxon>Sphaerophragmiaceae</taxon>
        <taxon>Austropuccinia</taxon>
    </lineage>
</organism>
<feature type="non-terminal residue" evidence="2">
    <location>
        <position position="111"/>
    </location>
</feature>
<proteinExistence type="predicted"/>
<sequence length="111" mass="12083">MLSLDLQFQLVIVYLAFTLTSASAVPAKPATSNQTCNHGLSNPKGAAFVTCDTDGTNKFICPNGQCHITVENKDYGLSRYYFTACKTDDGHAGSNSLYPYEFTVSRDKKSV</sequence>
<evidence type="ECO:0000313" key="2">
    <source>
        <dbReference type="EMBL" id="MBW0488682.1"/>
    </source>
</evidence>
<dbReference type="Proteomes" id="UP000765509">
    <property type="component" value="Unassembled WGS sequence"/>
</dbReference>
<feature type="chain" id="PRO_5040321849" description="Secreted protein" evidence="1">
    <location>
        <begin position="25"/>
        <end position="111"/>
    </location>
</feature>
<name>A0A9Q3H2J4_9BASI</name>